<feature type="compositionally biased region" description="Basic and acidic residues" evidence="2">
    <location>
        <begin position="1"/>
        <end position="16"/>
    </location>
</feature>
<sequence>MDAYHKEKGKKVERYRPGKAPAWAAEAEEEKDDNKNFKTIQKVSTTTSINFSIPSQIPKALIDTLPQATPILKPTISETRLYPEEEYTPQSSQTIRTKPTFVSKNKRATHIEREIREQEQEEILKQLKDIQEEKKTRTKVIVAEAILKEEIGNISDDIESSSDEDYTAEEFILWKVREIKRIMRDKEEKEKREKDIKEMERRRALSDWERREEDKVLGNDESAKPVKQKILYMQKYYNKGIFYQERDEHGKLPEIFMRDYNAPVEGDFDKSTLPKILQKRRGDFGKKGQSKYTHLTNEDTTNFDPMYMPEAELMMKQQMKCAGYKSMNKFDA</sequence>
<dbReference type="OrthoDB" id="1111734at2759"/>
<dbReference type="AlphaFoldDB" id="A0A1R2AQT0"/>
<evidence type="ECO:0000313" key="5">
    <source>
        <dbReference type="Proteomes" id="UP000187209"/>
    </source>
</evidence>
<organism evidence="4 5">
    <name type="scientific">Stentor coeruleus</name>
    <dbReference type="NCBI Taxonomy" id="5963"/>
    <lineage>
        <taxon>Eukaryota</taxon>
        <taxon>Sar</taxon>
        <taxon>Alveolata</taxon>
        <taxon>Ciliophora</taxon>
        <taxon>Postciliodesmatophora</taxon>
        <taxon>Heterotrichea</taxon>
        <taxon>Heterotrichida</taxon>
        <taxon>Stentoridae</taxon>
        <taxon>Stentor</taxon>
    </lineage>
</organism>
<proteinExistence type="predicted"/>
<dbReference type="PANTHER" id="PTHR15327">
    <property type="entry name" value="MICROFIBRIL-ASSOCIATED PROTEIN"/>
    <property type="match status" value="1"/>
</dbReference>
<dbReference type="EMBL" id="MPUH01001616">
    <property type="protein sequence ID" value="OMJ66867.1"/>
    <property type="molecule type" value="Genomic_DNA"/>
</dbReference>
<feature type="coiled-coil region" evidence="1">
    <location>
        <begin position="101"/>
        <end position="136"/>
    </location>
</feature>
<gene>
    <name evidence="4" type="ORF">SteCoe_36152</name>
</gene>
<evidence type="ECO:0000259" key="3">
    <source>
        <dbReference type="Pfam" id="PF06991"/>
    </source>
</evidence>
<protein>
    <recommendedName>
        <fullName evidence="3">Micro-fibrillar-associated protein 1 C-terminal domain-containing protein</fullName>
    </recommendedName>
</protein>
<dbReference type="InterPro" id="IPR033194">
    <property type="entry name" value="MFAP1"/>
</dbReference>
<feature type="domain" description="Micro-fibrillar-associated protein 1 C-terminal" evidence="3">
    <location>
        <begin position="93"/>
        <end position="300"/>
    </location>
</feature>
<evidence type="ECO:0000256" key="1">
    <source>
        <dbReference type="SAM" id="Coils"/>
    </source>
</evidence>
<dbReference type="Pfam" id="PF06991">
    <property type="entry name" value="MFAP1"/>
    <property type="match status" value="1"/>
</dbReference>
<feature type="region of interest" description="Disordered" evidence="2">
    <location>
        <begin position="76"/>
        <end position="95"/>
    </location>
</feature>
<keyword evidence="1" id="KW-0175">Coiled coil</keyword>
<dbReference type="Proteomes" id="UP000187209">
    <property type="component" value="Unassembled WGS sequence"/>
</dbReference>
<name>A0A1R2AQT0_9CILI</name>
<feature type="region of interest" description="Disordered" evidence="2">
    <location>
        <begin position="1"/>
        <end position="33"/>
    </location>
</feature>
<evidence type="ECO:0000313" key="4">
    <source>
        <dbReference type="EMBL" id="OMJ66867.1"/>
    </source>
</evidence>
<dbReference type="InterPro" id="IPR009730">
    <property type="entry name" value="MFAP1_C"/>
</dbReference>
<keyword evidence="5" id="KW-1185">Reference proteome</keyword>
<comment type="caution">
    <text evidence="4">The sequence shown here is derived from an EMBL/GenBank/DDBJ whole genome shotgun (WGS) entry which is preliminary data.</text>
</comment>
<accession>A0A1R2AQT0</accession>
<evidence type="ECO:0000256" key="2">
    <source>
        <dbReference type="SAM" id="MobiDB-lite"/>
    </source>
</evidence>
<reference evidence="4 5" key="1">
    <citation type="submission" date="2016-11" db="EMBL/GenBank/DDBJ databases">
        <title>The macronuclear genome of Stentor coeruleus: a giant cell with tiny introns.</title>
        <authorList>
            <person name="Slabodnick M."/>
            <person name="Ruby J.G."/>
            <person name="Reiff S.B."/>
            <person name="Swart E.C."/>
            <person name="Gosai S."/>
            <person name="Prabakaran S."/>
            <person name="Witkowska E."/>
            <person name="Larue G.E."/>
            <person name="Fisher S."/>
            <person name="Freeman R.M."/>
            <person name="Gunawardena J."/>
            <person name="Chu W."/>
            <person name="Stover N.A."/>
            <person name="Gregory B.D."/>
            <person name="Nowacki M."/>
            <person name="Derisi J."/>
            <person name="Roy S.W."/>
            <person name="Marshall W.F."/>
            <person name="Sood P."/>
        </authorList>
    </citation>
    <scope>NUCLEOTIDE SEQUENCE [LARGE SCALE GENOMIC DNA]</scope>
    <source>
        <strain evidence="4">WM001</strain>
    </source>
</reference>